<dbReference type="NCBIfam" id="NF040570">
    <property type="entry name" value="guided_TnpB"/>
    <property type="match status" value="1"/>
</dbReference>
<feature type="domain" description="Transposase putative helix-turn-helix" evidence="2">
    <location>
        <begin position="26"/>
        <end position="74"/>
    </location>
</feature>
<feature type="region of interest" description="Disordered" evidence="1">
    <location>
        <begin position="245"/>
        <end position="265"/>
    </location>
</feature>
<feature type="compositionally biased region" description="Polar residues" evidence="1">
    <location>
        <begin position="247"/>
        <end position="265"/>
    </location>
</feature>
<evidence type="ECO:0000256" key="1">
    <source>
        <dbReference type="SAM" id="MobiDB-lite"/>
    </source>
</evidence>
<dbReference type="KEGG" id="mmai:sS8_0692"/>
<dbReference type="EMBL" id="AP017928">
    <property type="protein sequence ID" value="BBA32657.1"/>
    <property type="molecule type" value="Genomic_DNA"/>
</dbReference>
<dbReference type="Proteomes" id="UP000266313">
    <property type="component" value="Chromosome"/>
</dbReference>
<accession>A0A250KM47</accession>
<evidence type="ECO:0000313" key="3">
    <source>
        <dbReference type="EMBL" id="BBA32657.1"/>
    </source>
</evidence>
<name>A0A250KM47_9GAMM</name>
<sequence length="265" mass="30709">MPTKGPEETTKFLKLEFLKCENWHIMNTVQRAYRYRFYPTAKQDTILSETFGCARFVYNHFLRVRTDGFYQNGKRIGYNETAKLLTDLKQQSETNWLQDVSNVVLQQSLRNLDTAFKNFFQGRAKYPSFKTKHGQQSARYTTSGFRWKDGKVYLAKMDAPLNIRWSREFSGRPSSVTVRKDAAGRYFISILVEEEAKVLPVINKMVGVDFGLKDATILSNGEKIPNPTQLRKAERKLARAQKWPGFTSRSRTVARTGRTNSHPVW</sequence>
<evidence type="ECO:0000259" key="2">
    <source>
        <dbReference type="Pfam" id="PF12323"/>
    </source>
</evidence>
<dbReference type="AlphaFoldDB" id="A0A250KM47"/>
<evidence type="ECO:0000313" key="4">
    <source>
        <dbReference type="Proteomes" id="UP000266313"/>
    </source>
</evidence>
<organism evidence="3 4">
    <name type="scientific">Methylocaldum marinum</name>
    <dbReference type="NCBI Taxonomy" id="1432792"/>
    <lineage>
        <taxon>Bacteria</taxon>
        <taxon>Pseudomonadati</taxon>
        <taxon>Pseudomonadota</taxon>
        <taxon>Gammaproteobacteria</taxon>
        <taxon>Methylococcales</taxon>
        <taxon>Methylococcaceae</taxon>
        <taxon>Methylocaldum</taxon>
    </lineage>
</organism>
<dbReference type="InterPro" id="IPR021027">
    <property type="entry name" value="Transposase_put_HTH"/>
</dbReference>
<gene>
    <name evidence="3" type="ORF">sS8_0692</name>
</gene>
<keyword evidence="4" id="KW-1185">Reference proteome</keyword>
<proteinExistence type="predicted"/>
<reference evidence="3 4" key="1">
    <citation type="submission" date="2016-12" db="EMBL/GenBank/DDBJ databases">
        <title>Genome sequencing of Methylocaldum marinum.</title>
        <authorList>
            <person name="Takeuchi M."/>
            <person name="Kamagata Y."/>
            <person name="Hiraoka S."/>
            <person name="Oshima K."/>
            <person name="Hattori M."/>
            <person name="Iwasaki W."/>
        </authorList>
    </citation>
    <scope>NUCLEOTIDE SEQUENCE [LARGE SCALE GENOMIC DNA]</scope>
    <source>
        <strain evidence="3 4">S8</strain>
    </source>
</reference>
<dbReference type="Pfam" id="PF12323">
    <property type="entry name" value="HTH_OrfB_IS605"/>
    <property type="match status" value="1"/>
</dbReference>
<protein>
    <submittedName>
        <fullName evidence="3">Transposase IS891/IS1136/IS1341</fullName>
    </submittedName>
</protein>